<name>A0AAE0S5B8_9BIVA</name>
<evidence type="ECO:0000313" key="2">
    <source>
        <dbReference type="EMBL" id="KAK3585697.1"/>
    </source>
</evidence>
<reference evidence="2" key="1">
    <citation type="journal article" date="2021" name="Genome Biol. Evol.">
        <title>A High-Quality Reference Genome for a Parasitic Bivalve with Doubly Uniparental Inheritance (Bivalvia: Unionida).</title>
        <authorList>
            <person name="Smith C.H."/>
        </authorList>
    </citation>
    <scope>NUCLEOTIDE SEQUENCE</scope>
    <source>
        <strain evidence="2">CHS0354</strain>
    </source>
</reference>
<dbReference type="GO" id="GO:0005758">
    <property type="term" value="C:mitochondrial intermembrane space"/>
    <property type="evidence" value="ECO:0007669"/>
    <property type="project" value="InterPro"/>
</dbReference>
<dbReference type="AlphaFoldDB" id="A0AAE0S5B8"/>
<dbReference type="Proteomes" id="UP001195483">
    <property type="component" value="Unassembled WGS sequence"/>
</dbReference>
<dbReference type="Pfam" id="PF04707">
    <property type="entry name" value="PRELI"/>
    <property type="match status" value="1"/>
</dbReference>
<dbReference type="InterPro" id="IPR006797">
    <property type="entry name" value="PRELI/MSF1_dom"/>
</dbReference>
<dbReference type="InterPro" id="IPR037365">
    <property type="entry name" value="Slowmo/Ups"/>
</dbReference>
<proteinExistence type="predicted"/>
<reference evidence="2" key="2">
    <citation type="journal article" date="2021" name="Genome Biol. Evol.">
        <title>Developing a high-quality reference genome for a parasitic bivalve with doubly uniparental inheritance (Bivalvia: Unionida).</title>
        <authorList>
            <person name="Smith C.H."/>
        </authorList>
    </citation>
    <scope>NUCLEOTIDE SEQUENCE</scope>
    <source>
        <strain evidence="2">CHS0354</strain>
        <tissue evidence="2">Mantle</tissue>
    </source>
</reference>
<comment type="caution">
    <text evidence="2">The sequence shown here is derived from an EMBL/GenBank/DDBJ whole genome shotgun (WGS) entry which is preliminary data.</text>
</comment>
<protein>
    <recommendedName>
        <fullName evidence="1">PRELI/MSF1 domain-containing protein</fullName>
    </recommendedName>
</protein>
<reference evidence="2" key="3">
    <citation type="submission" date="2023-05" db="EMBL/GenBank/DDBJ databases">
        <authorList>
            <person name="Smith C.H."/>
        </authorList>
    </citation>
    <scope>NUCLEOTIDE SEQUENCE</scope>
    <source>
        <strain evidence="2">CHS0354</strain>
        <tissue evidence="2">Mantle</tissue>
    </source>
</reference>
<dbReference type="PANTHER" id="PTHR11158">
    <property type="entry name" value="MSF1/PX19 RELATED"/>
    <property type="match status" value="1"/>
</dbReference>
<organism evidence="2 3">
    <name type="scientific">Potamilus streckersoni</name>
    <dbReference type="NCBI Taxonomy" id="2493646"/>
    <lineage>
        <taxon>Eukaryota</taxon>
        <taxon>Metazoa</taxon>
        <taxon>Spiralia</taxon>
        <taxon>Lophotrochozoa</taxon>
        <taxon>Mollusca</taxon>
        <taxon>Bivalvia</taxon>
        <taxon>Autobranchia</taxon>
        <taxon>Heteroconchia</taxon>
        <taxon>Palaeoheterodonta</taxon>
        <taxon>Unionida</taxon>
        <taxon>Unionoidea</taxon>
        <taxon>Unionidae</taxon>
        <taxon>Ambleminae</taxon>
        <taxon>Lampsilini</taxon>
        <taxon>Potamilus</taxon>
    </lineage>
</organism>
<feature type="domain" description="PRELI/MSF1" evidence="1">
    <location>
        <begin position="1"/>
        <end position="176"/>
    </location>
</feature>
<accession>A0AAE0S5B8</accession>
<evidence type="ECO:0000313" key="3">
    <source>
        <dbReference type="Proteomes" id="UP001195483"/>
    </source>
</evidence>
<dbReference type="EMBL" id="JAEAOA010001233">
    <property type="protein sequence ID" value="KAK3585697.1"/>
    <property type="molecule type" value="Genomic_DNA"/>
</dbReference>
<sequence>MMVVSINIKHIYRYPVEFVANIHFIKYQCEEEKFVKRIDTLEHRIDPVRGIDYKRRVAVCDNVIPSILRKVHILNEAAILFEEHAWLNVRERCLHLKSRNLTWEKYAQMHETSTFKPCSENAQWTLFEQHGEIDITGLGPFGRMIEVFAEKFLHAGIKRSLTIMEVLLKKKWAMVKENRS</sequence>
<evidence type="ECO:0000259" key="1">
    <source>
        <dbReference type="PROSITE" id="PS50904"/>
    </source>
</evidence>
<keyword evidence="3" id="KW-1185">Reference proteome</keyword>
<gene>
    <name evidence="2" type="ORF">CHS0354_020263</name>
</gene>
<dbReference type="PROSITE" id="PS50904">
    <property type="entry name" value="PRELI_MSF1"/>
    <property type="match status" value="1"/>
</dbReference>